<dbReference type="HOGENOM" id="CLU_1136483_0_0_2"/>
<proteinExistence type="predicted"/>
<dbReference type="GeneID" id="10773714"/>
<dbReference type="EMBL" id="CP002792">
    <property type="protein sequence ID" value="AEH07519.1"/>
    <property type="molecule type" value="Genomic_DNA"/>
</dbReference>
<organism evidence="2 3">
    <name type="scientific">Methanothermococcus okinawensis (strain DSM 14208 / JCM 11175 / IH1)</name>
    <dbReference type="NCBI Taxonomy" id="647113"/>
    <lineage>
        <taxon>Archaea</taxon>
        <taxon>Methanobacteriati</taxon>
        <taxon>Methanobacteriota</taxon>
        <taxon>Methanomada group</taxon>
        <taxon>Methanococci</taxon>
        <taxon>Methanococcales</taxon>
        <taxon>Methanococcaceae</taxon>
        <taxon>Methanothermococcus</taxon>
    </lineage>
</organism>
<keyword evidence="3" id="KW-1185">Reference proteome</keyword>
<feature type="domain" description="Putative heavy-metal chelation" evidence="1">
    <location>
        <begin position="140"/>
        <end position="236"/>
    </location>
</feature>
<evidence type="ECO:0000313" key="2">
    <source>
        <dbReference type="EMBL" id="AEH07519.1"/>
    </source>
</evidence>
<dbReference type="InterPro" id="IPR007161">
    <property type="entry name" value="DUF364"/>
</dbReference>
<dbReference type="SUPFAM" id="SSF159713">
    <property type="entry name" value="Dhaf3308-like"/>
    <property type="match status" value="1"/>
</dbReference>
<dbReference type="RefSeq" id="WP_013867693.1">
    <property type="nucleotide sequence ID" value="NC_015636.1"/>
</dbReference>
<dbReference type="Proteomes" id="UP000009296">
    <property type="component" value="Chromosome"/>
</dbReference>
<dbReference type="eggNOG" id="arCOG03445">
    <property type="taxonomic scope" value="Archaea"/>
</dbReference>
<accession>F8AKI9</accession>
<gene>
    <name evidence="2" type="ordered locus">Metok_1556</name>
</gene>
<reference evidence="2" key="1">
    <citation type="submission" date="2011-05" db="EMBL/GenBank/DDBJ databases">
        <title>Complete sequence of chromosome of Methanothermococcus okinawensis IH1.</title>
        <authorList>
            <consortium name="US DOE Joint Genome Institute"/>
            <person name="Lucas S."/>
            <person name="Han J."/>
            <person name="Lapidus A."/>
            <person name="Cheng J.-F."/>
            <person name="Goodwin L."/>
            <person name="Pitluck S."/>
            <person name="Peters L."/>
            <person name="Mikhailova N."/>
            <person name="Held B."/>
            <person name="Han C."/>
            <person name="Tapia R."/>
            <person name="Land M."/>
            <person name="Hauser L."/>
            <person name="Kyrpides N."/>
            <person name="Ivanova N."/>
            <person name="Pagani I."/>
            <person name="Sieprawska-Lupa M."/>
            <person name="Takai K."/>
            <person name="Miyazaki J."/>
            <person name="Whitman W."/>
            <person name="Woyke T."/>
        </authorList>
    </citation>
    <scope>NUCLEOTIDE SEQUENCE</scope>
    <source>
        <strain evidence="2">IH1</strain>
    </source>
</reference>
<name>F8AKI9_METOI</name>
<dbReference type="Gene3D" id="3.40.50.11590">
    <property type="match status" value="1"/>
</dbReference>
<dbReference type="KEGG" id="mok:Metok_1556"/>
<sequence length="253" mass="28511">MNRENENKNKNSNFESFNLLKKEFKKLVEENNLLNEPIEAHPVNVQLDTTRISDYPLLNGKEFLLRAFFKGAVGDAFTGDLKEFKGTIAEVLESDYNPLVIATLNAVMRYLGLTEKTEHCIKNEPEICAKKLSEYIVSELGTNIKIGIIGYHPAIIKQMVDTFGKENVMATDLDFNNIGRIKHGIVIYHADMNEYLIKNSDIVLSTGSTAANGTIFEILDMAKKYNKRIIFYGTTVAGVSKILNLERFCECGK</sequence>
<evidence type="ECO:0000313" key="3">
    <source>
        <dbReference type="Proteomes" id="UP000009296"/>
    </source>
</evidence>
<dbReference type="OrthoDB" id="147804at2157"/>
<protein>
    <recommendedName>
        <fullName evidence="1">Putative heavy-metal chelation domain-containing protein</fullName>
    </recommendedName>
</protein>
<evidence type="ECO:0000259" key="1">
    <source>
        <dbReference type="Pfam" id="PF04016"/>
    </source>
</evidence>
<dbReference type="STRING" id="647113.Metok_1556"/>
<dbReference type="Pfam" id="PF04016">
    <property type="entry name" value="DUF364"/>
    <property type="match status" value="1"/>
</dbReference>
<dbReference type="AlphaFoldDB" id="F8AKI9"/>